<protein>
    <recommendedName>
        <fullName evidence="3">Protein kinase domain-containing protein</fullName>
    </recommendedName>
</protein>
<dbReference type="EMBL" id="JAQQWP010000011">
    <property type="protein sequence ID" value="KAK8096046.1"/>
    <property type="molecule type" value="Genomic_DNA"/>
</dbReference>
<reference evidence="1 2" key="1">
    <citation type="submission" date="2023-01" db="EMBL/GenBank/DDBJ databases">
        <title>Analysis of 21 Apiospora genomes using comparative genomics revels a genus with tremendous synthesis potential of carbohydrate active enzymes and secondary metabolites.</title>
        <authorList>
            <person name="Sorensen T."/>
        </authorList>
    </citation>
    <scope>NUCLEOTIDE SEQUENCE [LARGE SCALE GENOMIC DNA]</scope>
    <source>
        <strain evidence="1 2">CBS 117206</strain>
    </source>
</reference>
<keyword evidence="2" id="KW-1185">Reference proteome</keyword>
<dbReference type="SUPFAM" id="SSF56112">
    <property type="entry name" value="Protein kinase-like (PK-like)"/>
    <property type="match status" value="1"/>
</dbReference>
<evidence type="ECO:0000313" key="1">
    <source>
        <dbReference type="EMBL" id="KAK8096046.1"/>
    </source>
</evidence>
<dbReference type="AlphaFoldDB" id="A0AAW0Q611"/>
<sequence>MAQPITSPYFEGNILTLRIQRPGSKQNALPPQLASSGTGDKLQAKIVSVMEPSTMSVVVEVELLPDPSPVEQTAPSRMVLKAYDRQLAPELRDFKGKSGLATRETEEEYNAFLRRPGAMSQFLAAYDDHGAWAYAAEDWDTPRREAYFHAAAARSHGVELQVYDRLVALQGVHVPTLFADVRLGPQQQQQEEEEGKGGLLAEYTEIRAILIEYIPGFCLNDLVTETPKSDWAGICDQAVGAVQKIIDHDFVNYDFAPRNALVVRRGGSGHVGDVGEEEADGSAAPSPYSYQVFYIDFGQCAFRDASVTDEEWRETKRQRDEEGAIGCLLAHRVEFPNGKPKGKKAKKCRAPLPLAWTYTPSDRFQGEYIELYDTVESEEATKD</sequence>
<dbReference type="InterPro" id="IPR011009">
    <property type="entry name" value="Kinase-like_dom_sf"/>
</dbReference>
<evidence type="ECO:0008006" key="3">
    <source>
        <dbReference type="Google" id="ProtNLM"/>
    </source>
</evidence>
<gene>
    <name evidence="1" type="ORF">PG999_014068</name>
</gene>
<accession>A0AAW0Q611</accession>
<evidence type="ECO:0000313" key="2">
    <source>
        <dbReference type="Proteomes" id="UP001392437"/>
    </source>
</evidence>
<organism evidence="1 2">
    <name type="scientific">Apiospora kogelbergensis</name>
    <dbReference type="NCBI Taxonomy" id="1337665"/>
    <lineage>
        <taxon>Eukaryota</taxon>
        <taxon>Fungi</taxon>
        <taxon>Dikarya</taxon>
        <taxon>Ascomycota</taxon>
        <taxon>Pezizomycotina</taxon>
        <taxon>Sordariomycetes</taxon>
        <taxon>Xylariomycetidae</taxon>
        <taxon>Amphisphaeriales</taxon>
        <taxon>Apiosporaceae</taxon>
        <taxon>Apiospora</taxon>
    </lineage>
</organism>
<proteinExistence type="predicted"/>
<comment type="caution">
    <text evidence="1">The sequence shown here is derived from an EMBL/GenBank/DDBJ whole genome shotgun (WGS) entry which is preliminary data.</text>
</comment>
<dbReference type="Proteomes" id="UP001392437">
    <property type="component" value="Unassembled WGS sequence"/>
</dbReference>
<name>A0AAW0Q611_9PEZI</name>